<evidence type="ECO:0000313" key="3">
    <source>
        <dbReference type="Proteomes" id="UP001201163"/>
    </source>
</evidence>
<dbReference type="PANTHER" id="PTHR12751:SF18">
    <property type="entry name" value="PHOSPHATASE AND ACTIN REGULATOR 1"/>
    <property type="match status" value="1"/>
</dbReference>
<feature type="compositionally biased region" description="Basic and acidic residues" evidence="1">
    <location>
        <begin position="517"/>
        <end position="530"/>
    </location>
</feature>
<feature type="compositionally biased region" description="Low complexity" evidence="1">
    <location>
        <begin position="293"/>
        <end position="325"/>
    </location>
</feature>
<name>A0AAD4LF32_9AGAM</name>
<dbReference type="Proteomes" id="UP001201163">
    <property type="component" value="Unassembled WGS sequence"/>
</dbReference>
<comment type="caution">
    <text evidence="2">The sequence shown here is derived from an EMBL/GenBank/DDBJ whole genome shotgun (WGS) entry which is preliminary data.</text>
</comment>
<feature type="region of interest" description="Disordered" evidence="1">
    <location>
        <begin position="1"/>
        <end position="57"/>
    </location>
</feature>
<organism evidence="2 3">
    <name type="scientific">Lactarius akahatsu</name>
    <dbReference type="NCBI Taxonomy" id="416441"/>
    <lineage>
        <taxon>Eukaryota</taxon>
        <taxon>Fungi</taxon>
        <taxon>Dikarya</taxon>
        <taxon>Basidiomycota</taxon>
        <taxon>Agaricomycotina</taxon>
        <taxon>Agaricomycetes</taxon>
        <taxon>Russulales</taxon>
        <taxon>Russulaceae</taxon>
        <taxon>Lactarius</taxon>
    </lineage>
</organism>
<dbReference type="GO" id="GO:0003779">
    <property type="term" value="F:actin binding"/>
    <property type="evidence" value="ECO:0007669"/>
    <property type="project" value="TreeGrafter"/>
</dbReference>
<feature type="compositionally biased region" description="Polar residues" evidence="1">
    <location>
        <begin position="154"/>
        <end position="166"/>
    </location>
</feature>
<feature type="compositionally biased region" description="Low complexity" evidence="1">
    <location>
        <begin position="19"/>
        <end position="42"/>
    </location>
</feature>
<evidence type="ECO:0000313" key="2">
    <source>
        <dbReference type="EMBL" id="KAH8990088.1"/>
    </source>
</evidence>
<feature type="compositionally biased region" description="Basic and acidic residues" evidence="1">
    <location>
        <begin position="649"/>
        <end position="658"/>
    </location>
</feature>
<dbReference type="GO" id="GO:0030036">
    <property type="term" value="P:actin cytoskeleton organization"/>
    <property type="evidence" value="ECO:0007669"/>
    <property type="project" value="TreeGrafter"/>
</dbReference>
<feature type="compositionally biased region" description="Polar residues" evidence="1">
    <location>
        <begin position="427"/>
        <end position="437"/>
    </location>
</feature>
<gene>
    <name evidence="2" type="ORF">EDB92DRAFT_1799303</name>
</gene>
<feature type="compositionally biased region" description="Low complexity" evidence="1">
    <location>
        <begin position="134"/>
        <end position="150"/>
    </location>
</feature>
<feature type="compositionally biased region" description="Low complexity" evidence="1">
    <location>
        <begin position="332"/>
        <end position="357"/>
    </location>
</feature>
<dbReference type="PANTHER" id="PTHR12751">
    <property type="entry name" value="PHOSPHATASE AND ACTIN REGULATOR PHACTR"/>
    <property type="match status" value="1"/>
</dbReference>
<sequence>MAVLVPQDWHPPKDHPMDSPSSNTPNPSVPRQRVSPPNDSSPAPSPISPPQTHHYPYPVQQQQAGWNAHAQPFYPAAFYQNPHPQQYPIHPSQQGQIPPHGAYFDPNAQFAQWAYQQMMFNAQQQAHQLSQHGPPASSQRGRSASASSPAEYFAQNQLHNFNSFPSGTPPPHPSQLPNGYRTGPTANGTGTGTGTGTSTPYDGFHPYRRPNHRQPSQSPSDQPPTGDWRQQAIQPPYARADAAGSTTSVNSTGSASRQRTSSLQGSANGGTGSPPHHSTNGTPAGSVRSRNGPPSQQQPHSPAASIGRNGGNNTSPVPSSNSTSARPHHRNPSSSSSVSSVARAPAPSPNSLPSSNPVLHAPTPRPTRPSPLSQGMSTAEKRMSRDDSELPEPLPNAAAIRSVGLKDRLRRVLSISASQTIDEESVSPDSPATSSGLPTAAPGLQSNAADVGDAASTATKQAKKKRTALFNSRLNASTDNISLSSTMSSASVVIRKLGSIGKLARRNSLAGITSLFKDKKEREGSDESAGKKGKKKKGEKGETLEASVSHVTAELDRPSSEWSAELNGLSPAAKLARQHTLKSNAEAAARAKAQEEAAAAATTTATSTTSDAATATAAGSTSTQAAEPVPTTWEKNTTTARGAPGTARVTEDGTRVVVEDDDSASEGDSEHPHDYSAHIEGWEDEDWSHIDDDEDVTIRQGLERTSLGDVEDDHEPWAIGLRRSVERARQPSKGILKNADNYDQQTFVDTPANYSRHRSNSYNSHPAKAHELGPLARIPSPNPDHIDGLRHPAASLGSPSFLPALSFEDDEGARPSAERTLFNHPNLNSSAPVLSSVLSSPPTLAHRSATTPVKRLAFASNLSVYDTFPSSVYDRRSEPATWSRLTPALAQRIKEELNSFKMEEMEVHASSRIQYVAIFFILFPRADAFVVPSSLFNVAVSLYVLGRVN</sequence>
<feature type="compositionally biased region" description="Low complexity" evidence="1">
    <location>
        <begin position="637"/>
        <end position="648"/>
    </location>
</feature>
<reference evidence="2" key="1">
    <citation type="submission" date="2022-01" db="EMBL/GenBank/DDBJ databases">
        <title>Comparative genomics reveals a dynamic genome evolution in the ectomycorrhizal milk-cap (Lactarius) mushrooms.</title>
        <authorList>
            <consortium name="DOE Joint Genome Institute"/>
            <person name="Lebreton A."/>
            <person name="Tang N."/>
            <person name="Kuo A."/>
            <person name="LaButti K."/>
            <person name="Drula E."/>
            <person name="Barry K."/>
            <person name="Clum A."/>
            <person name="Lipzen A."/>
            <person name="Mousain D."/>
            <person name="Ng V."/>
            <person name="Wang R."/>
            <person name="Wang X."/>
            <person name="Dai Y."/>
            <person name="Henrissat B."/>
            <person name="Grigoriev I.V."/>
            <person name="Guerin-Laguette A."/>
            <person name="Yu F."/>
            <person name="Martin F.M."/>
        </authorList>
    </citation>
    <scope>NUCLEOTIDE SEQUENCE</scope>
    <source>
        <strain evidence="2">QP</strain>
    </source>
</reference>
<accession>A0AAD4LF32</accession>
<feature type="region of interest" description="Disordered" evidence="1">
    <location>
        <begin position="517"/>
        <end position="675"/>
    </location>
</feature>
<feature type="compositionally biased region" description="Low complexity" evidence="1">
    <location>
        <begin position="585"/>
        <end position="627"/>
    </location>
</feature>
<proteinExistence type="predicted"/>
<dbReference type="EMBL" id="JAKELL010000032">
    <property type="protein sequence ID" value="KAH8990088.1"/>
    <property type="molecule type" value="Genomic_DNA"/>
</dbReference>
<keyword evidence="3" id="KW-1185">Reference proteome</keyword>
<evidence type="ECO:0000256" key="1">
    <source>
        <dbReference type="SAM" id="MobiDB-lite"/>
    </source>
</evidence>
<protein>
    <submittedName>
        <fullName evidence="2">Uncharacterized protein</fullName>
    </submittedName>
</protein>
<feature type="compositionally biased region" description="Polar residues" evidence="1">
    <location>
        <begin position="244"/>
        <end position="266"/>
    </location>
</feature>
<feature type="compositionally biased region" description="Low complexity" evidence="1">
    <location>
        <begin position="214"/>
        <end position="224"/>
    </location>
</feature>
<feature type="compositionally biased region" description="Basic and acidic residues" evidence="1">
    <location>
        <begin position="379"/>
        <end position="388"/>
    </location>
</feature>
<dbReference type="AlphaFoldDB" id="A0AAD4LF32"/>
<feature type="region of interest" description="Disordered" evidence="1">
    <location>
        <begin position="124"/>
        <end position="395"/>
    </location>
</feature>
<feature type="region of interest" description="Disordered" evidence="1">
    <location>
        <begin position="420"/>
        <end position="466"/>
    </location>
</feature>